<proteinExistence type="predicted"/>
<dbReference type="EMBL" id="BLAL01000169">
    <property type="protein sequence ID" value="GES87735.1"/>
    <property type="molecule type" value="Genomic_DNA"/>
</dbReference>
<evidence type="ECO:0000313" key="2">
    <source>
        <dbReference type="EMBL" id="GES87735.1"/>
    </source>
</evidence>
<evidence type="ECO:0000313" key="1">
    <source>
        <dbReference type="EMBL" id="GBB85302.1"/>
    </source>
</evidence>
<evidence type="ECO:0000313" key="3">
    <source>
        <dbReference type="Proteomes" id="UP000247702"/>
    </source>
</evidence>
<reference evidence="2" key="2">
    <citation type="submission" date="2019-10" db="EMBL/GenBank/DDBJ databases">
        <title>Conservation and host-specific expression of non-tandemly repeated heterogenous ribosome RNA gene in arbuscular mycorrhizal fungi.</title>
        <authorList>
            <person name="Maeda T."/>
            <person name="Kobayashi Y."/>
            <person name="Nakagawa T."/>
            <person name="Ezawa T."/>
            <person name="Yamaguchi K."/>
            <person name="Bino T."/>
            <person name="Nishimoto Y."/>
            <person name="Shigenobu S."/>
            <person name="Kawaguchi M."/>
        </authorList>
    </citation>
    <scope>NUCLEOTIDE SEQUENCE</scope>
    <source>
        <strain evidence="2">HR1</strain>
    </source>
</reference>
<sequence length="72" mass="7812">MAQPNQQDFQQLRAAIAALTQALPNTNNALAGNTQAINNPPRREGRVAELPYFFDLQSSGPMSSAVITWNPS</sequence>
<comment type="caution">
    <text evidence="1">The sequence shown here is derived from an EMBL/GenBank/DDBJ whole genome shotgun (WGS) entry which is preliminary data.</text>
</comment>
<name>A0A2Z6Q9Y5_9GLOM</name>
<dbReference type="Proteomes" id="UP000247702">
    <property type="component" value="Unassembled WGS sequence"/>
</dbReference>
<accession>A0A2Z6Q9Y5</accession>
<dbReference type="EMBL" id="BEXD01000210">
    <property type="protein sequence ID" value="GBB85302.1"/>
    <property type="molecule type" value="Genomic_DNA"/>
</dbReference>
<dbReference type="AlphaFoldDB" id="A0A2Z6Q9Y5"/>
<gene>
    <name evidence="2" type="ORF">RCL2_001472100</name>
    <name evidence="1" type="ORF">RclHR1_11870003</name>
</gene>
<reference evidence="1 3" key="1">
    <citation type="submission" date="2017-11" db="EMBL/GenBank/DDBJ databases">
        <title>The genome of Rhizophagus clarus HR1 reveals common genetic basis of auxotrophy among arbuscular mycorrhizal fungi.</title>
        <authorList>
            <person name="Kobayashi Y."/>
        </authorList>
    </citation>
    <scope>NUCLEOTIDE SEQUENCE [LARGE SCALE GENOMIC DNA]</scope>
    <source>
        <strain evidence="1 3">HR1</strain>
    </source>
</reference>
<protein>
    <submittedName>
        <fullName evidence="1">Uncharacterized protein</fullName>
    </submittedName>
</protein>
<dbReference type="Proteomes" id="UP000615446">
    <property type="component" value="Unassembled WGS sequence"/>
</dbReference>
<keyword evidence="3" id="KW-1185">Reference proteome</keyword>
<dbReference type="STRING" id="94130.A0A2Z6Q9Y5"/>
<organism evidence="1 3">
    <name type="scientific">Rhizophagus clarus</name>
    <dbReference type="NCBI Taxonomy" id="94130"/>
    <lineage>
        <taxon>Eukaryota</taxon>
        <taxon>Fungi</taxon>
        <taxon>Fungi incertae sedis</taxon>
        <taxon>Mucoromycota</taxon>
        <taxon>Glomeromycotina</taxon>
        <taxon>Glomeromycetes</taxon>
        <taxon>Glomerales</taxon>
        <taxon>Glomeraceae</taxon>
        <taxon>Rhizophagus</taxon>
    </lineage>
</organism>